<dbReference type="Pfam" id="PF01471">
    <property type="entry name" value="PG_binding_1"/>
    <property type="match status" value="2"/>
</dbReference>
<feature type="binding site" evidence="11">
    <location>
        <position position="218"/>
    </location>
    <ligand>
        <name>Ca(2+)</name>
        <dbReference type="ChEBI" id="CHEBI:29108"/>
        <label>3</label>
    </ligand>
</feature>
<feature type="binding site" evidence="11">
    <location>
        <position position="259"/>
    </location>
    <ligand>
        <name>Zn(2+)</name>
        <dbReference type="ChEBI" id="CHEBI:29105"/>
        <label>2</label>
        <note>catalytic</note>
    </ligand>
</feature>
<dbReference type="SMART" id="SM00235">
    <property type="entry name" value="ZnMc"/>
    <property type="match status" value="2"/>
</dbReference>
<dbReference type="AlphaFoldDB" id="A0A9Q0FZ99"/>
<dbReference type="CDD" id="cd04278">
    <property type="entry name" value="ZnMc_MMP"/>
    <property type="match status" value="2"/>
</dbReference>
<dbReference type="InterPro" id="IPR033739">
    <property type="entry name" value="M10A_MMP"/>
</dbReference>
<evidence type="ECO:0000256" key="3">
    <source>
        <dbReference type="ARBA" id="ARBA00022723"/>
    </source>
</evidence>
<evidence type="ECO:0000256" key="7">
    <source>
        <dbReference type="ARBA" id="ARBA00023049"/>
    </source>
</evidence>
<dbReference type="GO" id="GO:0006508">
    <property type="term" value="P:proteolysis"/>
    <property type="evidence" value="ECO:0007669"/>
    <property type="project" value="UniProtKB-KW"/>
</dbReference>
<organism evidence="13 14">
    <name type="scientific">Turnera subulata</name>
    <dbReference type="NCBI Taxonomy" id="218843"/>
    <lineage>
        <taxon>Eukaryota</taxon>
        <taxon>Viridiplantae</taxon>
        <taxon>Streptophyta</taxon>
        <taxon>Embryophyta</taxon>
        <taxon>Tracheophyta</taxon>
        <taxon>Spermatophyta</taxon>
        <taxon>Magnoliopsida</taxon>
        <taxon>eudicotyledons</taxon>
        <taxon>Gunneridae</taxon>
        <taxon>Pentapetalae</taxon>
        <taxon>rosids</taxon>
        <taxon>fabids</taxon>
        <taxon>Malpighiales</taxon>
        <taxon>Passifloraceae</taxon>
        <taxon>Turnera</taxon>
    </lineage>
</organism>
<keyword evidence="14" id="KW-1185">Reference proteome</keyword>
<dbReference type="GO" id="GO:0030574">
    <property type="term" value="P:collagen catabolic process"/>
    <property type="evidence" value="ECO:0007669"/>
    <property type="project" value="TreeGrafter"/>
</dbReference>
<feature type="binding site" evidence="11">
    <location>
        <position position="218"/>
    </location>
    <ligand>
        <name>Ca(2+)</name>
        <dbReference type="ChEBI" id="CHEBI:29108"/>
        <label>1</label>
    </ligand>
</feature>
<dbReference type="Gene3D" id="3.40.390.10">
    <property type="entry name" value="Collagenase (Catalytic Domain)"/>
    <property type="match status" value="2"/>
</dbReference>
<evidence type="ECO:0000256" key="8">
    <source>
        <dbReference type="ARBA" id="ARBA00023145"/>
    </source>
</evidence>
<dbReference type="GO" id="GO:0030198">
    <property type="term" value="P:extracellular matrix organization"/>
    <property type="evidence" value="ECO:0007669"/>
    <property type="project" value="TreeGrafter"/>
</dbReference>
<dbReference type="SUPFAM" id="SSF47090">
    <property type="entry name" value="PGBD-like"/>
    <property type="match status" value="2"/>
</dbReference>
<dbReference type="InterPro" id="IPR021158">
    <property type="entry name" value="Pept_M10A_Zn_BS"/>
</dbReference>
<keyword evidence="4" id="KW-0732">Signal</keyword>
<feature type="binding site" evidence="11">
    <location>
        <position position="198"/>
    </location>
    <ligand>
        <name>Ca(2+)</name>
        <dbReference type="ChEBI" id="CHEBI:29108"/>
        <label>3</label>
    </ligand>
</feature>
<evidence type="ECO:0000256" key="9">
    <source>
        <dbReference type="ARBA" id="ARBA00023180"/>
    </source>
</evidence>
<dbReference type="InterPro" id="IPR021190">
    <property type="entry name" value="Pept_M10A"/>
</dbReference>
<feature type="binding site" evidence="11">
    <location>
        <position position="196"/>
    </location>
    <ligand>
        <name>Ca(2+)</name>
        <dbReference type="ChEBI" id="CHEBI:29108"/>
        <label>3</label>
    </ligand>
</feature>
<feature type="binding site" evidence="11">
    <location>
        <position position="188"/>
    </location>
    <ligand>
        <name>Zn(2+)</name>
        <dbReference type="ChEBI" id="CHEBI:29105"/>
        <label>1</label>
    </ligand>
</feature>
<feature type="binding site" evidence="11">
    <location>
        <position position="195"/>
    </location>
    <ligand>
        <name>Ca(2+)</name>
        <dbReference type="ChEBI" id="CHEBI:29108"/>
        <label>3</label>
    </ligand>
</feature>
<feature type="binding site" evidence="11">
    <location>
        <position position="250"/>
    </location>
    <ligand>
        <name>Zn(2+)</name>
        <dbReference type="ChEBI" id="CHEBI:29105"/>
        <label>2</label>
        <note>catalytic</note>
    </ligand>
</feature>
<comment type="similarity">
    <text evidence="1">Belongs to the peptidase M10A family. Matrix metalloproteinases (MMPs) subfamily.</text>
</comment>
<dbReference type="InterPro" id="IPR001818">
    <property type="entry name" value="Pept_M10_metallopeptidase"/>
</dbReference>
<keyword evidence="9" id="KW-0325">Glycoprotein</keyword>
<dbReference type="Proteomes" id="UP001141552">
    <property type="component" value="Unassembled WGS sequence"/>
</dbReference>
<gene>
    <name evidence="13" type="ORF">Tsubulata_039823</name>
</gene>
<accession>A0A9Q0FZ99</accession>
<evidence type="ECO:0000313" key="13">
    <source>
        <dbReference type="EMBL" id="KAJ4840475.1"/>
    </source>
</evidence>
<dbReference type="GO" id="GO:0008270">
    <property type="term" value="F:zinc ion binding"/>
    <property type="evidence" value="ECO:0007669"/>
    <property type="project" value="InterPro"/>
</dbReference>
<sequence>QSRPTPTYTFSSIQHLVGSQKGQSVTGLYSVKQYLKNFGYLDHDYEISKNHADNNYFDDILESAIKSYQQTFHLKVTGHLDNHTVHQMMRPRCGFPDILNNKNNTTSSSKPAGPGISNYEFMPRIPRWTVKHLTYKFRPGRPLPGTENLKSVCRQAFQRWADVTDFSFQEVPFSSKSHIEIAILRGDHGDGVPFDGPSGTFAHAFQPGIGLLHFDADERWSSSPGGPQPSQVDMESVAVHEIGHVLGLAHSPDHPEAIMYPSFDFGIIKRNLQEDDIVGIRHLVGSQKGQIVTGLYSVKQYLKKFGFLNYDDEISENHADNNYFDDILESAIKSYQQTFHLKVTGHLDNHTVHQMMRPRCGFPDTLNNKSNTIPSSKPDPGISDYAFYPGYRRWTEKHLTYKFRPGRQVPGTEYLKSVCKRAFQRWADVADLTFQEVASSSASHIEIAFFSGDHGDGHPFDGPGSIFAHGFPPRIGQLHFDADEPWSSSATGPQPSQLDLESVAVHELGHVLGLAHSPDHPEAIMYPYFDYGLIKRNLGEDDIVGIRNRRRKTLVEDASIKLSSSSL</sequence>
<dbReference type="PROSITE" id="PS00546">
    <property type="entry name" value="CYSTEINE_SWITCH"/>
    <property type="match status" value="1"/>
</dbReference>
<evidence type="ECO:0000256" key="5">
    <source>
        <dbReference type="ARBA" id="ARBA00022801"/>
    </source>
</evidence>
<reference evidence="13" key="2">
    <citation type="journal article" date="2023" name="Plants (Basel)">
        <title>Annotation of the Turnera subulata (Passifloraceae) Draft Genome Reveals the S-Locus Evolved after the Divergence of Turneroideae from Passifloroideae in a Stepwise Manner.</title>
        <authorList>
            <person name="Henning P.M."/>
            <person name="Roalson E.H."/>
            <person name="Mir W."/>
            <person name="McCubbin A.G."/>
            <person name="Shore J.S."/>
        </authorList>
    </citation>
    <scope>NUCLEOTIDE SEQUENCE</scope>
    <source>
        <strain evidence="13">F60SS</strain>
    </source>
</reference>
<evidence type="ECO:0000256" key="2">
    <source>
        <dbReference type="ARBA" id="ARBA00022670"/>
    </source>
</evidence>
<evidence type="ECO:0000259" key="12">
    <source>
        <dbReference type="SMART" id="SM00235"/>
    </source>
</evidence>
<dbReference type="InterPro" id="IPR006026">
    <property type="entry name" value="Peptidase_Metallo"/>
</dbReference>
<keyword evidence="6 11" id="KW-0862">Zinc</keyword>
<proteinExistence type="inferred from homology"/>
<name>A0A9Q0FZ99_9ROSI</name>
<feature type="non-terminal residue" evidence="13">
    <location>
        <position position="567"/>
    </location>
</feature>
<dbReference type="PANTHER" id="PTHR10201:SF311">
    <property type="entry name" value="PEPTIDASE METALLOPEPTIDASE DOMAIN-CONTAINING PROTEIN"/>
    <property type="match status" value="1"/>
</dbReference>
<evidence type="ECO:0000256" key="10">
    <source>
        <dbReference type="PIRSR" id="PIRSR621190-1"/>
    </source>
</evidence>
<keyword evidence="11" id="KW-0106">Calcium</keyword>
<dbReference type="PRINTS" id="PR00138">
    <property type="entry name" value="MATRIXIN"/>
</dbReference>
<keyword evidence="8" id="KW-0865">Zymogen</keyword>
<feature type="binding site" description="in inhibited form" evidence="11">
    <location>
        <position position="93"/>
    </location>
    <ligand>
        <name>Zn(2+)</name>
        <dbReference type="ChEBI" id="CHEBI:29105"/>
        <label>2</label>
        <note>catalytic</note>
    </ligand>
</feature>
<comment type="cofactor">
    <cofactor evidence="11">
        <name>Ca(2+)</name>
        <dbReference type="ChEBI" id="CHEBI:29108"/>
    </cofactor>
    <text evidence="11">Can bind about 5 Ca(2+) ions per subunit.</text>
</comment>
<dbReference type="SUPFAM" id="SSF55486">
    <property type="entry name" value="Metalloproteases ('zincins'), catalytic domain"/>
    <property type="match status" value="2"/>
</dbReference>
<dbReference type="InterPro" id="IPR002477">
    <property type="entry name" value="Peptidoglycan-bd-like"/>
</dbReference>
<feature type="domain" description="Peptidase metallopeptidase" evidence="12">
    <location>
        <begin position="124"/>
        <end position="286"/>
    </location>
</feature>
<keyword evidence="3 11" id="KW-0479">Metal-binding</keyword>
<feature type="binding site" evidence="11">
    <location>
        <position position="213"/>
    </location>
    <ligand>
        <name>Zn(2+)</name>
        <dbReference type="ChEBI" id="CHEBI:29105"/>
        <label>1</label>
    </ligand>
</feature>
<feature type="domain" description="Peptidase metallopeptidase" evidence="12">
    <location>
        <begin position="390"/>
        <end position="546"/>
    </location>
</feature>
<keyword evidence="2" id="KW-0645">Protease</keyword>
<dbReference type="Pfam" id="PF00413">
    <property type="entry name" value="Peptidase_M10"/>
    <property type="match status" value="2"/>
</dbReference>
<feature type="binding site" evidence="11">
    <location>
        <position position="244"/>
    </location>
    <ligand>
        <name>Zn(2+)</name>
        <dbReference type="ChEBI" id="CHEBI:29105"/>
        <label>2</label>
        <note>catalytic</note>
    </ligand>
</feature>
<protein>
    <recommendedName>
        <fullName evidence="12">Peptidase metallopeptidase domain-containing protein</fullName>
    </recommendedName>
</protein>
<evidence type="ECO:0000256" key="11">
    <source>
        <dbReference type="PIRSR" id="PIRSR621190-2"/>
    </source>
</evidence>
<feature type="binding site" evidence="11">
    <location>
        <position position="240"/>
    </location>
    <ligand>
        <name>Zn(2+)</name>
        <dbReference type="ChEBI" id="CHEBI:29105"/>
        <label>2</label>
        <note>catalytic</note>
    </ligand>
</feature>
<feature type="binding site" evidence="11">
    <location>
        <position position="203"/>
    </location>
    <ligand>
        <name>Zn(2+)</name>
        <dbReference type="ChEBI" id="CHEBI:29105"/>
        <label>1</label>
    </ligand>
</feature>
<dbReference type="GO" id="GO:0031012">
    <property type="term" value="C:extracellular matrix"/>
    <property type="evidence" value="ECO:0007669"/>
    <property type="project" value="InterPro"/>
</dbReference>
<feature type="binding site" evidence="11">
    <location>
        <position position="190"/>
    </location>
    <ligand>
        <name>Zn(2+)</name>
        <dbReference type="ChEBI" id="CHEBI:29105"/>
        <label>1</label>
    </ligand>
</feature>
<dbReference type="PANTHER" id="PTHR10201">
    <property type="entry name" value="MATRIX METALLOPROTEINASE"/>
    <property type="match status" value="1"/>
</dbReference>
<dbReference type="GO" id="GO:0004222">
    <property type="term" value="F:metalloendopeptidase activity"/>
    <property type="evidence" value="ECO:0007669"/>
    <property type="project" value="InterPro"/>
</dbReference>
<dbReference type="FunFam" id="3.40.390.10:FF:000018">
    <property type="entry name" value="Metalloendoproteinase 1"/>
    <property type="match status" value="2"/>
</dbReference>
<comment type="cofactor">
    <cofactor evidence="11">
        <name>Zn(2+)</name>
        <dbReference type="ChEBI" id="CHEBI:29105"/>
    </cofactor>
    <text evidence="11">Binds 2 Zn(2+) ions per subunit.</text>
</comment>
<comment type="caution">
    <text evidence="13">The sequence shown here is derived from an EMBL/GenBank/DDBJ whole genome shotgun (WGS) entry which is preliminary data.</text>
</comment>
<reference evidence="13" key="1">
    <citation type="submission" date="2022-02" db="EMBL/GenBank/DDBJ databases">
        <authorList>
            <person name="Henning P.M."/>
            <person name="McCubbin A.G."/>
            <person name="Shore J.S."/>
        </authorList>
    </citation>
    <scope>NUCLEOTIDE SEQUENCE</scope>
    <source>
        <strain evidence="13">F60SS</strain>
        <tissue evidence="13">Leaves</tissue>
    </source>
</reference>
<evidence type="ECO:0000313" key="14">
    <source>
        <dbReference type="Proteomes" id="UP001141552"/>
    </source>
</evidence>
<dbReference type="InterPro" id="IPR024079">
    <property type="entry name" value="MetalloPept_cat_dom_sf"/>
</dbReference>
<evidence type="ECO:0000256" key="6">
    <source>
        <dbReference type="ARBA" id="ARBA00022833"/>
    </source>
</evidence>
<feature type="non-terminal residue" evidence="13">
    <location>
        <position position="1"/>
    </location>
</feature>
<dbReference type="InterPro" id="IPR036365">
    <property type="entry name" value="PGBD-like_sf"/>
</dbReference>
<keyword evidence="5" id="KW-0378">Hydrolase</keyword>
<evidence type="ECO:0000256" key="4">
    <source>
        <dbReference type="ARBA" id="ARBA00022729"/>
    </source>
</evidence>
<feature type="active site" evidence="10">
    <location>
        <position position="241"/>
    </location>
</feature>
<keyword evidence="7" id="KW-0482">Metalloprotease</keyword>
<evidence type="ECO:0000256" key="1">
    <source>
        <dbReference type="ARBA" id="ARBA00009614"/>
    </source>
</evidence>
<dbReference type="OrthoDB" id="406838at2759"/>
<dbReference type="EMBL" id="JAKUCV010003032">
    <property type="protein sequence ID" value="KAJ4840475.1"/>
    <property type="molecule type" value="Genomic_DNA"/>
</dbReference>
<feature type="binding site" evidence="11">
    <location>
        <position position="215"/>
    </location>
    <ligand>
        <name>Ca(2+)</name>
        <dbReference type="ChEBI" id="CHEBI:29108"/>
        <label>3</label>
    </ligand>
</feature>